<dbReference type="HOGENOM" id="CLU_1644462_0_0_1"/>
<reference evidence="1 2" key="1">
    <citation type="journal article" date="2012" name="PLoS Pathog.">
        <title>Diverse lifestyles and strategies of plant pathogenesis encoded in the genomes of eighteen Dothideomycetes fungi.</title>
        <authorList>
            <person name="Ohm R.A."/>
            <person name="Feau N."/>
            <person name="Henrissat B."/>
            <person name="Schoch C.L."/>
            <person name="Horwitz B.A."/>
            <person name="Barry K.W."/>
            <person name="Condon B.J."/>
            <person name="Copeland A.C."/>
            <person name="Dhillon B."/>
            <person name="Glaser F."/>
            <person name="Hesse C.N."/>
            <person name="Kosti I."/>
            <person name="LaButti K."/>
            <person name="Lindquist E.A."/>
            <person name="Lucas S."/>
            <person name="Salamov A.A."/>
            <person name="Bradshaw R.E."/>
            <person name="Ciuffetti L."/>
            <person name="Hamelin R.C."/>
            <person name="Kema G.H.J."/>
            <person name="Lawrence C."/>
            <person name="Scott J.A."/>
            <person name="Spatafora J.W."/>
            <person name="Turgeon B.G."/>
            <person name="de Wit P.J.G.M."/>
            <person name="Zhong S."/>
            <person name="Goodwin S.B."/>
            <person name="Grigoriev I.V."/>
        </authorList>
    </citation>
    <scope>NUCLEOTIDE SEQUENCE [LARGE SCALE GENOMIC DNA]</scope>
    <source>
        <strain evidence="1 2">CIRAD86</strain>
    </source>
</reference>
<proteinExistence type="predicted"/>
<dbReference type="RefSeq" id="XP_007926215.1">
    <property type="nucleotide sequence ID" value="XM_007928024.1"/>
</dbReference>
<dbReference type="VEuPathDB" id="FungiDB:MYCFIDRAFT_174334"/>
<dbReference type="EMBL" id="KB446558">
    <property type="protein sequence ID" value="EME82795.1"/>
    <property type="molecule type" value="Genomic_DNA"/>
</dbReference>
<sequence>MWSRFNAYMGIEYTSEQSPKYLWTARCQRTGNAGTSVRVNETATQTLWTIHPTTRRQFLLRTLSTCVKSTVRAEPVSAPLIPRDHDLNHSGRQVAPIPTTSRAWLQRGVAMTFSLSIILACSRERKRRHRRCVASRHTPGSVEPVNLVSKVIRSSELGDAM</sequence>
<evidence type="ECO:0000313" key="1">
    <source>
        <dbReference type="EMBL" id="EME82795.1"/>
    </source>
</evidence>
<dbReference type="GeneID" id="19333165"/>
<dbReference type="KEGG" id="pfj:MYCFIDRAFT_174334"/>
<evidence type="ECO:0000313" key="2">
    <source>
        <dbReference type="Proteomes" id="UP000016932"/>
    </source>
</evidence>
<name>M2YYT8_PSEFD</name>
<keyword evidence="2" id="KW-1185">Reference proteome</keyword>
<gene>
    <name evidence="1" type="ORF">MYCFIDRAFT_174334</name>
</gene>
<dbReference type="AlphaFoldDB" id="M2YYT8"/>
<organism evidence="1 2">
    <name type="scientific">Pseudocercospora fijiensis (strain CIRAD86)</name>
    <name type="common">Black leaf streak disease fungus</name>
    <name type="synonym">Mycosphaerella fijiensis</name>
    <dbReference type="NCBI Taxonomy" id="383855"/>
    <lineage>
        <taxon>Eukaryota</taxon>
        <taxon>Fungi</taxon>
        <taxon>Dikarya</taxon>
        <taxon>Ascomycota</taxon>
        <taxon>Pezizomycotina</taxon>
        <taxon>Dothideomycetes</taxon>
        <taxon>Dothideomycetidae</taxon>
        <taxon>Mycosphaerellales</taxon>
        <taxon>Mycosphaerellaceae</taxon>
        <taxon>Pseudocercospora</taxon>
    </lineage>
</organism>
<dbReference type="Proteomes" id="UP000016932">
    <property type="component" value="Unassembled WGS sequence"/>
</dbReference>
<protein>
    <submittedName>
        <fullName evidence="1">Uncharacterized protein</fullName>
    </submittedName>
</protein>
<accession>M2YYT8</accession>